<keyword evidence="2" id="KW-0472">Membrane</keyword>
<gene>
    <name evidence="3" type="ORF">Poly41_40330</name>
</gene>
<keyword evidence="4" id="KW-1185">Reference proteome</keyword>
<reference evidence="3 4" key="1">
    <citation type="submission" date="2019-02" db="EMBL/GenBank/DDBJ databases">
        <title>Deep-cultivation of Planctomycetes and their phenomic and genomic characterization uncovers novel biology.</title>
        <authorList>
            <person name="Wiegand S."/>
            <person name="Jogler M."/>
            <person name="Boedeker C."/>
            <person name="Pinto D."/>
            <person name="Vollmers J."/>
            <person name="Rivas-Marin E."/>
            <person name="Kohn T."/>
            <person name="Peeters S.H."/>
            <person name="Heuer A."/>
            <person name="Rast P."/>
            <person name="Oberbeckmann S."/>
            <person name="Bunk B."/>
            <person name="Jeske O."/>
            <person name="Meyerdierks A."/>
            <person name="Storesund J.E."/>
            <person name="Kallscheuer N."/>
            <person name="Luecker S."/>
            <person name="Lage O.M."/>
            <person name="Pohl T."/>
            <person name="Merkel B.J."/>
            <person name="Hornburger P."/>
            <person name="Mueller R.-W."/>
            <person name="Bruemmer F."/>
            <person name="Labrenz M."/>
            <person name="Spormann A.M."/>
            <person name="Op Den Camp H."/>
            <person name="Overmann J."/>
            <person name="Amann R."/>
            <person name="Jetten M.S.M."/>
            <person name="Mascher T."/>
            <person name="Medema M.H."/>
            <person name="Devos D.P."/>
            <person name="Kaster A.-K."/>
            <person name="Ovreas L."/>
            <person name="Rohde M."/>
            <person name="Galperin M.Y."/>
            <person name="Jogler C."/>
        </authorList>
    </citation>
    <scope>NUCLEOTIDE SEQUENCE [LARGE SCALE GENOMIC DNA]</scope>
    <source>
        <strain evidence="3 4">Poly41</strain>
    </source>
</reference>
<evidence type="ECO:0000256" key="1">
    <source>
        <dbReference type="SAM" id="MobiDB-lite"/>
    </source>
</evidence>
<proteinExistence type="predicted"/>
<organism evidence="3 4">
    <name type="scientific">Novipirellula artificiosorum</name>
    <dbReference type="NCBI Taxonomy" id="2528016"/>
    <lineage>
        <taxon>Bacteria</taxon>
        <taxon>Pseudomonadati</taxon>
        <taxon>Planctomycetota</taxon>
        <taxon>Planctomycetia</taxon>
        <taxon>Pirellulales</taxon>
        <taxon>Pirellulaceae</taxon>
        <taxon>Novipirellula</taxon>
    </lineage>
</organism>
<dbReference type="OrthoDB" id="284983at2"/>
<accession>A0A5C6DDL8</accession>
<protein>
    <submittedName>
        <fullName evidence="3">Uncharacterized protein</fullName>
    </submittedName>
</protein>
<comment type="caution">
    <text evidence="3">The sequence shown here is derived from an EMBL/GenBank/DDBJ whole genome shotgun (WGS) entry which is preliminary data.</text>
</comment>
<dbReference type="EMBL" id="SJPV01000007">
    <property type="protein sequence ID" value="TWU34890.1"/>
    <property type="molecule type" value="Genomic_DNA"/>
</dbReference>
<evidence type="ECO:0000256" key="2">
    <source>
        <dbReference type="SAM" id="Phobius"/>
    </source>
</evidence>
<name>A0A5C6DDL8_9BACT</name>
<evidence type="ECO:0000313" key="4">
    <source>
        <dbReference type="Proteomes" id="UP000319143"/>
    </source>
</evidence>
<sequence>MNSKVFEYQIDSRELEPYYSQYVRGRKSREPVSGEEVTTELAAETSPTIEEVPLTESDGPIEPETGLTAQTPPTEVEPETENNNDAKADTGRVREFVSVHDLGQFAFCRRAGVRAFEKDEREDEEDNGPRLTYLPNFDRDRIQAELSKQLRLLGMAMLYAAVAVAIMYVGIKQTDFLLFMAGFGILVLDLMWGGEVFWRLVILINRRHQADSPKPLKIDLLSTAPKYQRVNWWSALAAGYEPGTYQSPVRHPEWPLEGCPWRVLKHGSRRIPVIHSGAKNIAHGNGVLHDKHQCRVAAYCALLESMGNYDSPFGIVFPADSAKGIAMIVTPDLHEKVRKMLGDFLKTVELSENQLAEPKQPDDRSRCRGCSLGEPIEISKQEYKRETRNGVSVKVAQARNGKLYHCECGDRFGTIPPHAKSCRLGLVASVEEMSV</sequence>
<feature type="transmembrane region" description="Helical" evidence="2">
    <location>
        <begin position="177"/>
        <end position="198"/>
    </location>
</feature>
<dbReference type="RefSeq" id="WP_146528328.1">
    <property type="nucleotide sequence ID" value="NZ_SJPV01000007.1"/>
</dbReference>
<feature type="transmembrane region" description="Helical" evidence="2">
    <location>
        <begin position="150"/>
        <end position="171"/>
    </location>
</feature>
<feature type="region of interest" description="Disordered" evidence="1">
    <location>
        <begin position="24"/>
        <end position="88"/>
    </location>
</feature>
<keyword evidence="2" id="KW-0812">Transmembrane</keyword>
<keyword evidence="2" id="KW-1133">Transmembrane helix</keyword>
<dbReference type="AlphaFoldDB" id="A0A5C6DDL8"/>
<evidence type="ECO:0000313" key="3">
    <source>
        <dbReference type="EMBL" id="TWU34890.1"/>
    </source>
</evidence>
<dbReference type="Proteomes" id="UP000319143">
    <property type="component" value="Unassembled WGS sequence"/>
</dbReference>